<evidence type="ECO:0000313" key="2">
    <source>
        <dbReference type="EMBL" id="RMY54813.1"/>
    </source>
</evidence>
<dbReference type="AlphaFoldDB" id="A0A3M7CS29"/>
<feature type="non-terminal residue" evidence="2">
    <location>
        <position position="186"/>
    </location>
</feature>
<dbReference type="PANTHER" id="PTHR35519:SF2">
    <property type="entry name" value="PH DOMAIN PROTEIN"/>
    <property type="match status" value="1"/>
</dbReference>
<dbReference type="PANTHER" id="PTHR35519">
    <property type="entry name" value="MEMBRANE PROTEINS"/>
    <property type="match status" value="1"/>
</dbReference>
<evidence type="ECO:0000313" key="3">
    <source>
        <dbReference type="Proteomes" id="UP000269539"/>
    </source>
</evidence>
<dbReference type="Pfam" id="PF13430">
    <property type="entry name" value="DUF4112"/>
    <property type="match status" value="1"/>
</dbReference>
<evidence type="ECO:0000256" key="1">
    <source>
        <dbReference type="SAM" id="Phobius"/>
    </source>
</evidence>
<protein>
    <recommendedName>
        <fullName evidence="4">DUF4112 domain-containing protein</fullName>
    </recommendedName>
</protein>
<proteinExistence type="predicted"/>
<keyword evidence="1" id="KW-0812">Transmembrane</keyword>
<feature type="transmembrane region" description="Helical" evidence="1">
    <location>
        <begin position="87"/>
        <end position="111"/>
    </location>
</feature>
<keyword evidence="1" id="KW-0472">Membrane</keyword>
<dbReference type="EMBL" id="QWIO01002498">
    <property type="protein sequence ID" value="RMY54813.1"/>
    <property type="molecule type" value="Genomic_DNA"/>
</dbReference>
<feature type="transmembrane region" description="Helical" evidence="1">
    <location>
        <begin position="131"/>
        <end position="154"/>
    </location>
</feature>
<accession>A0A3M7CS29</accession>
<comment type="caution">
    <text evidence="2">The sequence shown here is derived from an EMBL/GenBank/DDBJ whole genome shotgun (WGS) entry which is preliminary data.</text>
</comment>
<evidence type="ECO:0008006" key="4">
    <source>
        <dbReference type="Google" id="ProtNLM"/>
    </source>
</evidence>
<keyword evidence="1" id="KW-1133">Transmembrane helix</keyword>
<sequence>MAAAVGKFAAQKMLRKQMGKYEGKKVEQGDDPYFAMIEDPKRPGKFKKVKKQIPDYLSEHDAMILARVRKSAYRLDMCLFNLFGIRFGWEAVIGIIPAAGDAIGLALAYLVFMQCCKIDGGLPSNVKSKMIINIILDFLVGLVPFLGDIADAAFKCNTKNVRLLERHLDQKYKPNRRDERDYAGVD</sequence>
<gene>
    <name evidence="2" type="ORF">D0864_13891</name>
</gene>
<organism evidence="2 3">
    <name type="scientific">Hortaea werneckii</name>
    <name type="common">Black yeast</name>
    <name type="synonym">Cladosporium werneckii</name>
    <dbReference type="NCBI Taxonomy" id="91943"/>
    <lineage>
        <taxon>Eukaryota</taxon>
        <taxon>Fungi</taxon>
        <taxon>Dikarya</taxon>
        <taxon>Ascomycota</taxon>
        <taxon>Pezizomycotina</taxon>
        <taxon>Dothideomycetes</taxon>
        <taxon>Dothideomycetidae</taxon>
        <taxon>Mycosphaerellales</taxon>
        <taxon>Teratosphaeriaceae</taxon>
        <taxon>Hortaea</taxon>
    </lineage>
</organism>
<name>A0A3M7CS29_HORWE</name>
<dbReference type="Proteomes" id="UP000269539">
    <property type="component" value="Unassembled WGS sequence"/>
</dbReference>
<reference evidence="2 3" key="1">
    <citation type="journal article" date="2018" name="BMC Genomics">
        <title>Genomic evidence for intraspecific hybridization in a clonal and extremely halotolerant yeast.</title>
        <authorList>
            <person name="Gostincar C."/>
            <person name="Stajich J.E."/>
            <person name="Zupancic J."/>
            <person name="Zalar P."/>
            <person name="Gunde-Cimerman N."/>
        </authorList>
    </citation>
    <scope>NUCLEOTIDE SEQUENCE [LARGE SCALE GENOMIC DNA]</scope>
    <source>
        <strain evidence="2 3">EXF-10513</strain>
    </source>
</reference>
<dbReference type="InterPro" id="IPR025187">
    <property type="entry name" value="DUF4112"/>
</dbReference>